<accession>A0A7C3DE05</accession>
<dbReference type="CDD" id="cd01949">
    <property type="entry name" value="GGDEF"/>
    <property type="match status" value="1"/>
</dbReference>
<dbReference type="InterPro" id="IPR013656">
    <property type="entry name" value="PAS_4"/>
</dbReference>
<evidence type="ECO:0000259" key="5">
    <source>
        <dbReference type="PROSITE" id="PS50887"/>
    </source>
</evidence>
<dbReference type="NCBIfam" id="TIGR00229">
    <property type="entry name" value="sensory_box"/>
    <property type="match status" value="6"/>
</dbReference>
<keyword evidence="1" id="KW-0812">Transmembrane</keyword>
<feature type="domain" description="PAS" evidence="2">
    <location>
        <begin position="437"/>
        <end position="489"/>
    </location>
</feature>
<feature type="domain" description="PAC" evidence="3">
    <location>
        <begin position="258"/>
        <end position="310"/>
    </location>
</feature>
<dbReference type="SMART" id="SM00086">
    <property type="entry name" value="PAC"/>
    <property type="match status" value="6"/>
</dbReference>
<feature type="domain" description="PAS" evidence="2">
    <location>
        <begin position="563"/>
        <end position="633"/>
    </location>
</feature>
<dbReference type="SMART" id="SM00052">
    <property type="entry name" value="EAL"/>
    <property type="match status" value="1"/>
</dbReference>
<dbReference type="InterPro" id="IPR035965">
    <property type="entry name" value="PAS-like_dom_sf"/>
</dbReference>
<dbReference type="FunFam" id="3.30.70.270:FF:000001">
    <property type="entry name" value="Diguanylate cyclase domain protein"/>
    <property type="match status" value="1"/>
</dbReference>
<dbReference type="InterPro" id="IPR013655">
    <property type="entry name" value="PAS_fold_3"/>
</dbReference>
<feature type="domain" description="EAL" evidence="4">
    <location>
        <begin position="989"/>
        <end position="1241"/>
    </location>
</feature>
<gene>
    <name evidence="6" type="ORF">ENS82_00610</name>
</gene>
<keyword evidence="1" id="KW-1133">Transmembrane helix</keyword>
<evidence type="ECO:0000259" key="4">
    <source>
        <dbReference type="PROSITE" id="PS50883"/>
    </source>
</evidence>
<reference evidence="6" key="1">
    <citation type="journal article" date="2020" name="mSystems">
        <title>Genome- and Community-Level Interaction Insights into Carbon Utilization and Element Cycling Functions of Hydrothermarchaeota in Hydrothermal Sediment.</title>
        <authorList>
            <person name="Zhou Z."/>
            <person name="Liu Y."/>
            <person name="Xu W."/>
            <person name="Pan J."/>
            <person name="Luo Z.H."/>
            <person name="Li M."/>
        </authorList>
    </citation>
    <scope>NUCLEOTIDE SEQUENCE [LARGE SCALE GENOMIC DNA]</scope>
    <source>
        <strain evidence="6">SpSt-524</strain>
    </source>
</reference>
<dbReference type="PROSITE" id="PS50887">
    <property type="entry name" value="GGDEF"/>
    <property type="match status" value="1"/>
</dbReference>
<feature type="domain" description="PAC" evidence="3">
    <location>
        <begin position="132"/>
        <end position="184"/>
    </location>
</feature>
<dbReference type="PANTHER" id="PTHR44757">
    <property type="entry name" value="DIGUANYLATE CYCLASE DGCP"/>
    <property type="match status" value="1"/>
</dbReference>
<feature type="domain" description="PAC" evidence="3">
    <location>
        <begin position="762"/>
        <end position="814"/>
    </location>
</feature>
<dbReference type="PROSITE" id="PS50883">
    <property type="entry name" value="EAL"/>
    <property type="match status" value="1"/>
</dbReference>
<dbReference type="Gene3D" id="3.30.70.270">
    <property type="match status" value="1"/>
</dbReference>
<evidence type="ECO:0000256" key="1">
    <source>
        <dbReference type="SAM" id="Phobius"/>
    </source>
</evidence>
<dbReference type="SMART" id="SM00267">
    <property type="entry name" value="GGDEF"/>
    <property type="match status" value="1"/>
</dbReference>
<keyword evidence="1" id="KW-0472">Membrane</keyword>
<name>A0A7C3DE05_MEIRU</name>
<dbReference type="PANTHER" id="PTHR44757:SF2">
    <property type="entry name" value="BIOFILM ARCHITECTURE MAINTENANCE PROTEIN MBAA"/>
    <property type="match status" value="1"/>
</dbReference>
<dbReference type="InterPro" id="IPR035919">
    <property type="entry name" value="EAL_sf"/>
</dbReference>
<feature type="domain" description="PAC" evidence="3">
    <location>
        <begin position="636"/>
        <end position="688"/>
    </location>
</feature>
<dbReference type="CDD" id="cd01948">
    <property type="entry name" value="EAL"/>
    <property type="match status" value="1"/>
</dbReference>
<protein>
    <submittedName>
        <fullName evidence="6">PAS domain S-box protein</fullName>
    </submittedName>
</protein>
<feature type="domain" description="PAS" evidence="2">
    <location>
        <begin position="59"/>
        <end position="114"/>
    </location>
</feature>
<dbReference type="InterPro" id="IPR000700">
    <property type="entry name" value="PAS-assoc_C"/>
</dbReference>
<feature type="domain" description="PAC" evidence="3">
    <location>
        <begin position="510"/>
        <end position="562"/>
    </location>
</feature>
<dbReference type="InterPro" id="IPR000160">
    <property type="entry name" value="GGDEF_dom"/>
</dbReference>
<dbReference type="AlphaFoldDB" id="A0A7C3DE05"/>
<feature type="transmembrane region" description="Helical" evidence="1">
    <location>
        <begin position="30"/>
        <end position="48"/>
    </location>
</feature>
<feature type="domain" description="PAC" evidence="3">
    <location>
        <begin position="384"/>
        <end position="436"/>
    </location>
</feature>
<dbReference type="SUPFAM" id="SSF55785">
    <property type="entry name" value="PYP-like sensor domain (PAS domain)"/>
    <property type="match status" value="6"/>
</dbReference>
<feature type="domain" description="GGDEF" evidence="5">
    <location>
        <begin position="846"/>
        <end position="980"/>
    </location>
</feature>
<dbReference type="CDD" id="cd00130">
    <property type="entry name" value="PAS"/>
    <property type="match status" value="6"/>
</dbReference>
<evidence type="ECO:0000313" key="6">
    <source>
        <dbReference type="EMBL" id="HFG19209.1"/>
    </source>
</evidence>
<dbReference type="InterPro" id="IPR043128">
    <property type="entry name" value="Rev_trsase/Diguanyl_cyclase"/>
</dbReference>
<dbReference type="NCBIfam" id="TIGR00254">
    <property type="entry name" value="GGDEF"/>
    <property type="match status" value="1"/>
</dbReference>
<dbReference type="InterPro" id="IPR052155">
    <property type="entry name" value="Biofilm_reg_signaling"/>
</dbReference>
<dbReference type="Pfam" id="PF08447">
    <property type="entry name" value="PAS_3"/>
    <property type="match status" value="2"/>
</dbReference>
<dbReference type="SUPFAM" id="SSF55073">
    <property type="entry name" value="Nucleotide cyclase"/>
    <property type="match status" value="1"/>
</dbReference>
<evidence type="ECO:0000259" key="3">
    <source>
        <dbReference type="PROSITE" id="PS50113"/>
    </source>
</evidence>
<dbReference type="SMART" id="SM00091">
    <property type="entry name" value="PAS"/>
    <property type="match status" value="6"/>
</dbReference>
<comment type="caution">
    <text evidence="6">The sequence shown here is derived from an EMBL/GenBank/DDBJ whole genome shotgun (WGS) entry which is preliminary data.</text>
</comment>
<dbReference type="InterPro" id="IPR001610">
    <property type="entry name" value="PAC"/>
</dbReference>
<dbReference type="Pfam" id="PF00563">
    <property type="entry name" value="EAL"/>
    <property type="match status" value="1"/>
</dbReference>
<feature type="domain" description="PAS" evidence="2">
    <location>
        <begin position="311"/>
        <end position="381"/>
    </location>
</feature>
<dbReference type="Pfam" id="PF00990">
    <property type="entry name" value="GGDEF"/>
    <property type="match status" value="1"/>
</dbReference>
<dbReference type="EMBL" id="DSWI01000008">
    <property type="protein sequence ID" value="HFG19209.1"/>
    <property type="molecule type" value="Genomic_DNA"/>
</dbReference>
<dbReference type="SUPFAM" id="SSF141868">
    <property type="entry name" value="EAL domain-like"/>
    <property type="match status" value="1"/>
</dbReference>
<dbReference type="GO" id="GO:0006355">
    <property type="term" value="P:regulation of DNA-templated transcription"/>
    <property type="evidence" value="ECO:0007669"/>
    <property type="project" value="InterPro"/>
</dbReference>
<feature type="transmembrane region" description="Helical" evidence="1">
    <location>
        <begin position="7"/>
        <end position="24"/>
    </location>
</feature>
<feature type="domain" description="PAS" evidence="2">
    <location>
        <begin position="689"/>
        <end position="734"/>
    </location>
</feature>
<dbReference type="Gene3D" id="3.20.20.450">
    <property type="entry name" value="EAL domain"/>
    <property type="match status" value="1"/>
</dbReference>
<evidence type="ECO:0000259" key="2">
    <source>
        <dbReference type="PROSITE" id="PS50112"/>
    </source>
</evidence>
<dbReference type="InterPro" id="IPR000014">
    <property type="entry name" value="PAS"/>
</dbReference>
<dbReference type="InterPro" id="IPR013767">
    <property type="entry name" value="PAS_fold"/>
</dbReference>
<organism evidence="6">
    <name type="scientific">Meiothermus ruber</name>
    <dbReference type="NCBI Taxonomy" id="277"/>
    <lineage>
        <taxon>Bacteria</taxon>
        <taxon>Thermotogati</taxon>
        <taxon>Deinococcota</taxon>
        <taxon>Deinococci</taxon>
        <taxon>Thermales</taxon>
        <taxon>Thermaceae</taxon>
        <taxon>Meiothermus</taxon>
    </lineage>
</organism>
<dbReference type="Gene3D" id="3.30.450.20">
    <property type="entry name" value="PAS domain"/>
    <property type="match status" value="6"/>
</dbReference>
<feature type="domain" description="PAS" evidence="2">
    <location>
        <begin position="185"/>
        <end position="255"/>
    </location>
</feature>
<sequence length="1250" mass="142271">MRSQRTVDWAWPAAALLALLVVAWSIETRLWGLALTALLLLGLLGWLYRGSGGFWDLQDDRQTDRAFEEMALLVVRLNREGRIMFCNRCLLELTGWSWPQIAGRDWFELFVPEDDNLKAAFEQQITQGTIMPQYKNRILTRSGEQRAVVWNNTVLRDGQGRVVGITSIGQDVTALEQTEREHLQSEKVLRQIAETVRDVVLLADANLQIQYATPSVYTVAGWRPEEVVGRSVYSLLDIEQQRIFSQMVLEATPKSHVALVGFSYQRPDGERRILEASISFLFSPEGVFQGVVVGLRDVTERYLAEQAVRESEQRLRELTNSMRDVVMMLNPKGLIEYVTPSVQAALGYDPQELVGRNAFEFFEPEDRNWVLEAVRAAREGRRPLRLEYQHHHKDGSKVWLETQLDFVYDLEGNPVRMVLGARQIQDRREAEEQLRKSEQMLRQVTDAIQDIVLLTDENAIIRYITPSVERVVGISPEALVGRSAYAILDADQSQRFKTLSAAATPDQPDAKSSFIFVRPDGRELYMEASIKFLFDAQGRDRGAVTGIRDVTERHLAEQAVRQSEQMLRQITDAMQDVVALTDPRGYLRYVTPSVERLLGYHPDQMLGQLAFDYLAPEDREKAMHLAEQSLAGAGSYQLEGRYRHAEGHYVWIDTLVNFIFDEQGNPVGSVVNGRDVTERRRAEEALREREYRLRQITNSIRDVVLLLDPWARVQYVTPSVEQVLGYRPGELVGKPASILTDRAQWSKVRREGLRAIREKGVYTAECACRHKDGHAVWIESLVNVVWSEEGALQGIVVGMRDISERKQQQAYVEYMAYHDELTKLPNRRALRRAAEELLYKASQREIPMSLLYLDLDNFKTVNDTLGHDVGDELLVEVSQVLSKQLRSEDMLARLGGDEFACILFNTDAEQARQVAFRMSRAIRSTLGSSNPAYKLPSLGVSVGIASFPKDGRTFVELLKVADIAMYQAKDSGSRVVIYDAATSPYTEERLQFEAAMRKAIQEQQFELLYQPIWHLRAGRIEEAEALLCWPHQGATLRASDFVPLAEEVHLIEQMDLLALQKGLLQLKHWQQKGFNYRLAMNISTQSLIQPEVVRELLEMLRGAEIDTRWLTLEVTESVLLREPEQAREALSRFKALGVQIAIDDFGSGYASLGYLRQLPLDRLKIDRSFISYLGTSVRDEKLIRAAIDLAHSLEVEVVAEGVETQEQLVWLHNNGCDLVQGYLVGQPVPAADWPPQQPIERLLFPVPRLD</sequence>
<proteinExistence type="predicted"/>
<dbReference type="PROSITE" id="PS50113">
    <property type="entry name" value="PAC"/>
    <property type="match status" value="6"/>
</dbReference>
<dbReference type="InterPro" id="IPR029787">
    <property type="entry name" value="Nucleotide_cyclase"/>
</dbReference>
<dbReference type="Pfam" id="PF08448">
    <property type="entry name" value="PAS_4"/>
    <property type="match status" value="2"/>
</dbReference>
<dbReference type="PROSITE" id="PS50112">
    <property type="entry name" value="PAS"/>
    <property type="match status" value="6"/>
</dbReference>
<dbReference type="InterPro" id="IPR001633">
    <property type="entry name" value="EAL_dom"/>
</dbReference>
<dbReference type="Pfam" id="PF00989">
    <property type="entry name" value="PAS"/>
    <property type="match status" value="2"/>
</dbReference>